<keyword evidence="4" id="KW-0444">Lipid biosynthesis</keyword>
<evidence type="ECO:0000256" key="3">
    <source>
        <dbReference type="ARBA" id="ARBA00022475"/>
    </source>
</evidence>
<keyword evidence="8 20" id="KW-0418">Kinase</keyword>
<evidence type="ECO:0000256" key="11">
    <source>
        <dbReference type="ARBA" id="ARBA00023098"/>
    </source>
</evidence>
<dbReference type="SUPFAM" id="SSF48317">
    <property type="entry name" value="Acid phosphatase/Vanadium-dependent haloperoxidase"/>
    <property type="match status" value="1"/>
</dbReference>
<feature type="binding site" evidence="17">
    <location>
        <position position="85"/>
    </location>
    <ligand>
        <name>ATP</name>
        <dbReference type="ChEBI" id="CHEBI:30616"/>
    </ligand>
</feature>
<reference evidence="21" key="1">
    <citation type="submission" date="2017-04" db="EMBL/GenBank/DDBJ databases">
        <title>Finegoldia magna isolated from orthopedic joint implant-associated infections.</title>
        <authorList>
            <person name="Bjorklund S."/>
            <person name="Bruggemann H."/>
            <person name="Jensen A."/>
            <person name="Hellmark B."/>
            <person name="Soderquist B."/>
        </authorList>
    </citation>
    <scope>NUCLEOTIDE SEQUENCE [LARGE SCALE GENOMIC DNA]</scope>
    <source>
        <strain evidence="21">08T492</strain>
    </source>
</reference>
<keyword evidence="18" id="KW-0479">Metal-binding</keyword>
<feature type="binding site" evidence="18">
    <location>
        <position position="37"/>
    </location>
    <ligand>
        <name>a divalent metal cation</name>
        <dbReference type="ChEBI" id="CHEBI:60240"/>
    </ligand>
</feature>
<dbReference type="CDD" id="cd14266">
    <property type="entry name" value="UDPK_IM_PAP2_like"/>
    <property type="match status" value="1"/>
</dbReference>
<feature type="active site" description="Proton acceptor" evidence="15">
    <location>
        <position position="78"/>
    </location>
</feature>
<evidence type="ECO:0000256" key="15">
    <source>
        <dbReference type="PIRSR" id="PIRSR600829-1"/>
    </source>
</evidence>
<protein>
    <submittedName>
        <fullName evidence="20">Diacylglycerol kinase</fullName>
    </submittedName>
</protein>
<evidence type="ECO:0000256" key="5">
    <source>
        <dbReference type="ARBA" id="ARBA00022679"/>
    </source>
</evidence>
<keyword evidence="14" id="KW-1208">Phospholipid metabolism</keyword>
<feature type="binding site" evidence="17">
    <location>
        <begin position="103"/>
        <end position="104"/>
    </location>
    <ligand>
        <name>ATP</name>
        <dbReference type="ChEBI" id="CHEBI:30616"/>
    </ligand>
</feature>
<dbReference type="InterPro" id="IPR036938">
    <property type="entry name" value="PAP2/HPO_sf"/>
</dbReference>
<evidence type="ECO:0000256" key="6">
    <source>
        <dbReference type="ARBA" id="ARBA00022692"/>
    </source>
</evidence>
<evidence type="ECO:0000256" key="9">
    <source>
        <dbReference type="ARBA" id="ARBA00022840"/>
    </source>
</evidence>
<keyword evidence="7 17" id="KW-0547">Nucleotide-binding</keyword>
<proteinExistence type="inferred from homology"/>
<keyword evidence="18" id="KW-0460">Magnesium</keyword>
<feature type="binding site" evidence="17">
    <location>
        <position position="25"/>
    </location>
    <ligand>
        <name>ATP</name>
        <dbReference type="ChEBI" id="CHEBI:30616"/>
    </ligand>
</feature>
<evidence type="ECO:0000256" key="7">
    <source>
        <dbReference type="ARBA" id="ARBA00022741"/>
    </source>
</evidence>
<evidence type="ECO:0000256" key="17">
    <source>
        <dbReference type="PIRSR" id="PIRSR600829-3"/>
    </source>
</evidence>
<feature type="binding site" evidence="17">
    <location>
        <position position="37"/>
    </location>
    <ligand>
        <name>ATP</name>
        <dbReference type="ChEBI" id="CHEBI:30616"/>
    </ligand>
</feature>
<keyword evidence="3" id="KW-1003">Cell membrane</keyword>
<dbReference type="Pfam" id="PF01569">
    <property type="entry name" value="PAP2"/>
    <property type="match status" value="1"/>
</dbReference>
<sequence>MKNLSSKSNDKNISKNTSFITSFQYAMDGIIHCLKNERNFRTDILMTVLVMIASLMFDLSRVEMACLCITITFILMAEMINTAIETIVDLIYDKYDDKAKIAKDVGAGAVLLAAFNSIFVGYFMFYDRIVPLSHTAVIKLQNSPTHLTFIALILVVVITLVLKSFIYQNKWTYLQGGSVSGHSSVSFCSATIIALLANNTLVTILSYFIAFLVAESRVEGKIHTLSQVIVGGIIGTLVAILLFKVII</sequence>
<dbReference type="Gene3D" id="1.10.287.3610">
    <property type="match status" value="1"/>
</dbReference>
<feature type="binding site" evidence="18">
    <location>
        <position position="85"/>
    </location>
    <ligand>
        <name>a divalent metal cation</name>
        <dbReference type="ChEBI" id="CHEBI:60240"/>
    </ligand>
</feature>
<evidence type="ECO:0000256" key="13">
    <source>
        <dbReference type="ARBA" id="ARBA00023209"/>
    </source>
</evidence>
<evidence type="ECO:0000256" key="12">
    <source>
        <dbReference type="ARBA" id="ARBA00023136"/>
    </source>
</evidence>
<evidence type="ECO:0000256" key="1">
    <source>
        <dbReference type="ARBA" id="ARBA00004651"/>
    </source>
</evidence>
<keyword evidence="6" id="KW-0812">Transmembrane</keyword>
<evidence type="ECO:0000256" key="4">
    <source>
        <dbReference type="ARBA" id="ARBA00022516"/>
    </source>
</evidence>
<evidence type="ECO:0000313" key="20">
    <source>
        <dbReference type="EMBL" id="OXZ38481.1"/>
    </source>
</evidence>
<evidence type="ECO:0000256" key="2">
    <source>
        <dbReference type="ARBA" id="ARBA00005967"/>
    </source>
</evidence>
<comment type="caution">
    <text evidence="20">The sequence shown here is derived from an EMBL/GenBank/DDBJ whole genome shotgun (WGS) entry which is preliminary data.</text>
</comment>
<name>A0A133MXW9_FINMA</name>
<dbReference type="GO" id="GO:0005886">
    <property type="term" value="C:plasma membrane"/>
    <property type="evidence" value="ECO:0007669"/>
    <property type="project" value="UniProtKB-SubCell"/>
</dbReference>
<dbReference type="RefSeq" id="WP_002838270.1">
    <property type="nucleotide sequence ID" value="NZ_JAWEFQ010000001.1"/>
</dbReference>
<comment type="subcellular location">
    <subcellularLocation>
        <location evidence="1">Cell membrane</location>
        <topology evidence="1">Multi-pass membrane protein</topology>
    </subcellularLocation>
</comment>
<accession>A0A133MXW9</accession>
<keyword evidence="12" id="KW-0472">Membrane</keyword>
<organism evidence="20 21">
    <name type="scientific">Finegoldia magna</name>
    <name type="common">Peptostreptococcus magnus</name>
    <dbReference type="NCBI Taxonomy" id="1260"/>
    <lineage>
        <taxon>Bacteria</taxon>
        <taxon>Bacillati</taxon>
        <taxon>Bacillota</taxon>
        <taxon>Tissierellia</taxon>
        <taxon>Tissierellales</taxon>
        <taxon>Peptoniphilaceae</taxon>
        <taxon>Finegoldia</taxon>
    </lineage>
</organism>
<evidence type="ECO:0000256" key="16">
    <source>
        <dbReference type="PIRSR" id="PIRSR600829-2"/>
    </source>
</evidence>
<dbReference type="InterPro" id="IPR000829">
    <property type="entry name" value="DAGK"/>
</dbReference>
<dbReference type="Proteomes" id="UP000215361">
    <property type="component" value="Unassembled WGS sequence"/>
</dbReference>
<evidence type="ECO:0000256" key="18">
    <source>
        <dbReference type="PIRSR" id="PIRSR600829-4"/>
    </source>
</evidence>
<dbReference type="PROSITE" id="PS01069">
    <property type="entry name" value="DAGK_PROKAR"/>
    <property type="match status" value="1"/>
</dbReference>
<dbReference type="InterPro" id="IPR000326">
    <property type="entry name" value="PAP2/HPO"/>
</dbReference>
<keyword evidence="9 17" id="KW-0067">ATP-binding</keyword>
<dbReference type="InterPro" id="IPR036945">
    <property type="entry name" value="DAGK_sf"/>
</dbReference>
<dbReference type="PANTHER" id="PTHR34299">
    <property type="entry name" value="DIACYLGLYCEROL KINASE"/>
    <property type="match status" value="1"/>
</dbReference>
<evidence type="ECO:0000256" key="14">
    <source>
        <dbReference type="ARBA" id="ARBA00023264"/>
    </source>
</evidence>
<dbReference type="Pfam" id="PF01219">
    <property type="entry name" value="DAGK_prokar"/>
    <property type="match status" value="1"/>
</dbReference>
<keyword evidence="11" id="KW-0443">Lipid metabolism</keyword>
<keyword evidence="13" id="KW-0594">Phospholipid biosynthesis</keyword>
<dbReference type="Gene3D" id="1.20.144.10">
    <property type="entry name" value="Phosphatidic acid phosphatase type 2/haloperoxidase"/>
    <property type="match status" value="1"/>
</dbReference>
<evidence type="ECO:0000256" key="10">
    <source>
        <dbReference type="ARBA" id="ARBA00022989"/>
    </source>
</evidence>
<comment type="cofactor">
    <cofactor evidence="18">
        <name>Mg(2+)</name>
        <dbReference type="ChEBI" id="CHEBI:18420"/>
    </cofactor>
    <text evidence="18">Mn(2+), Zn(2+), Cd(2+) and Co(2+) support activity to lesser extents.</text>
</comment>
<feature type="domain" description="Phosphatidic acid phosphatase type 2/haloperoxidase" evidence="19">
    <location>
        <begin position="170"/>
        <end position="245"/>
    </location>
</feature>
<evidence type="ECO:0000259" key="19">
    <source>
        <dbReference type="Pfam" id="PF01569"/>
    </source>
</evidence>
<dbReference type="AlphaFoldDB" id="A0A133MXW9"/>
<keyword evidence="10" id="KW-1133">Transmembrane helix</keyword>
<feature type="binding site" evidence="16">
    <location>
        <position position="78"/>
    </location>
    <ligand>
        <name>substrate</name>
    </ligand>
</feature>
<dbReference type="GO" id="GO:0016301">
    <property type="term" value="F:kinase activity"/>
    <property type="evidence" value="ECO:0007669"/>
    <property type="project" value="UniProtKB-KW"/>
</dbReference>
<gene>
    <name evidence="20" type="ORF">B9N56_03555</name>
</gene>
<dbReference type="GO" id="GO:0046872">
    <property type="term" value="F:metal ion binding"/>
    <property type="evidence" value="ECO:0007669"/>
    <property type="project" value="UniProtKB-KW"/>
</dbReference>
<dbReference type="EMBL" id="NDYI01000010">
    <property type="protein sequence ID" value="OXZ38481.1"/>
    <property type="molecule type" value="Genomic_DNA"/>
</dbReference>
<evidence type="ECO:0000313" key="21">
    <source>
        <dbReference type="Proteomes" id="UP000215361"/>
    </source>
</evidence>
<dbReference type="GO" id="GO:0008654">
    <property type="term" value="P:phospholipid biosynthetic process"/>
    <property type="evidence" value="ECO:0007669"/>
    <property type="project" value="UniProtKB-KW"/>
</dbReference>
<comment type="similarity">
    <text evidence="2">Belongs to the bacterial diacylglycerol kinase family.</text>
</comment>
<evidence type="ECO:0000256" key="8">
    <source>
        <dbReference type="ARBA" id="ARBA00022777"/>
    </source>
</evidence>
<keyword evidence="5" id="KW-0808">Transferase</keyword>
<dbReference type="PANTHER" id="PTHR34299:SF1">
    <property type="entry name" value="DIACYLGLYCEROL KINASE"/>
    <property type="match status" value="1"/>
</dbReference>
<dbReference type="GO" id="GO:0005524">
    <property type="term" value="F:ATP binding"/>
    <property type="evidence" value="ECO:0007669"/>
    <property type="project" value="UniProtKB-KW"/>
</dbReference>